<protein>
    <submittedName>
        <fullName evidence="6">Histone H3.3A-like</fullName>
    </submittedName>
</protein>
<keyword evidence="5" id="KW-1185">Reference proteome</keyword>
<dbReference type="PANTHER" id="PTHR11426">
    <property type="entry name" value="HISTONE H3"/>
    <property type="match status" value="1"/>
</dbReference>
<evidence type="ECO:0000256" key="2">
    <source>
        <dbReference type="ARBA" id="ARBA00022481"/>
    </source>
</evidence>
<dbReference type="CDD" id="cd22911">
    <property type="entry name" value="HFD_H3"/>
    <property type="match status" value="1"/>
</dbReference>
<dbReference type="PRINTS" id="PR00622">
    <property type="entry name" value="HISTONEH3"/>
</dbReference>
<reference evidence="6" key="1">
    <citation type="submission" date="2025-08" db="UniProtKB">
        <authorList>
            <consortium name="RefSeq"/>
        </authorList>
    </citation>
    <scope>IDENTIFICATION</scope>
</reference>
<proteinExistence type="inferred from homology"/>
<evidence type="ECO:0000259" key="4">
    <source>
        <dbReference type="Pfam" id="PF00125"/>
    </source>
</evidence>
<feature type="domain" description="Core Histone H2A/H2B/H3" evidence="4">
    <location>
        <begin position="44"/>
        <end position="131"/>
    </location>
</feature>
<dbReference type="Proteomes" id="UP000694863">
    <property type="component" value="Unplaced"/>
</dbReference>
<sequence length="136" mass="15244">MARTKQTSRKFTAGKAPRKQPVTKPVRMSASSQGGIKKPHRYRPGTVALREIRTYQKSTELLIRKLPFQRLVKEIAQDLKVGLRFQSAAIGALQEASEAYLVGLFEDTNLCAIHAKRVTIMPKDMQLARRIRGGPS</sequence>
<feature type="region of interest" description="Disordered" evidence="3">
    <location>
        <begin position="1"/>
        <end position="42"/>
    </location>
</feature>
<dbReference type="GeneID" id="101647405"/>
<evidence type="ECO:0000256" key="1">
    <source>
        <dbReference type="ARBA" id="ARBA00010343"/>
    </source>
</evidence>
<dbReference type="PROSITE" id="PS00959">
    <property type="entry name" value="HISTONE_H3_2"/>
    <property type="match status" value="1"/>
</dbReference>
<name>A0ABM0J9F5_ECHTE</name>
<dbReference type="SUPFAM" id="SSF47113">
    <property type="entry name" value="Histone-fold"/>
    <property type="match status" value="1"/>
</dbReference>
<dbReference type="InterPro" id="IPR009072">
    <property type="entry name" value="Histone-fold"/>
</dbReference>
<comment type="similarity">
    <text evidence="1">Belongs to the histone H3 family.</text>
</comment>
<keyword evidence="2" id="KW-0488">Methylation</keyword>
<gene>
    <name evidence="6" type="primary">LOC101647405</name>
</gene>
<dbReference type="Pfam" id="PF00125">
    <property type="entry name" value="Histone"/>
    <property type="match status" value="1"/>
</dbReference>
<dbReference type="Gene3D" id="1.10.20.10">
    <property type="entry name" value="Histone, subunit A"/>
    <property type="match status" value="1"/>
</dbReference>
<evidence type="ECO:0000313" key="5">
    <source>
        <dbReference type="Proteomes" id="UP000694863"/>
    </source>
</evidence>
<accession>A0ABM0J9F5</accession>
<dbReference type="InterPro" id="IPR000164">
    <property type="entry name" value="Histone_H3/CENP-A"/>
</dbReference>
<dbReference type="InterPro" id="IPR007125">
    <property type="entry name" value="H2A/H2B/H3"/>
</dbReference>
<dbReference type="RefSeq" id="XP_004717827.1">
    <property type="nucleotide sequence ID" value="XM_004717770.3"/>
</dbReference>
<evidence type="ECO:0000313" key="6">
    <source>
        <dbReference type="RefSeq" id="XP_004717827.1"/>
    </source>
</evidence>
<dbReference type="SMART" id="SM00428">
    <property type="entry name" value="H3"/>
    <property type="match status" value="1"/>
</dbReference>
<organism evidence="5 6">
    <name type="scientific">Echinops telfairi</name>
    <name type="common">Lesser hedgehog tenrec</name>
    <dbReference type="NCBI Taxonomy" id="9371"/>
    <lineage>
        <taxon>Eukaryota</taxon>
        <taxon>Metazoa</taxon>
        <taxon>Chordata</taxon>
        <taxon>Craniata</taxon>
        <taxon>Vertebrata</taxon>
        <taxon>Euteleostomi</taxon>
        <taxon>Mammalia</taxon>
        <taxon>Eutheria</taxon>
        <taxon>Afrotheria</taxon>
        <taxon>Tenrecidae</taxon>
        <taxon>Tenrecinae</taxon>
        <taxon>Echinops</taxon>
    </lineage>
</organism>
<evidence type="ECO:0000256" key="3">
    <source>
        <dbReference type="SAM" id="MobiDB-lite"/>
    </source>
</evidence>